<dbReference type="EMBL" id="JAUOEM010000002">
    <property type="protein sequence ID" value="MDO5986931.1"/>
    <property type="molecule type" value="Genomic_DNA"/>
</dbReference>
<gene>
    <name evidence="7" type="ORF">Q4Q39_05870</name>
</gene>
<sequence length="168" mass="19670">MEKEHKTIFLKALEENQQRLFRICLIYSKDGEDAKDLFQEVLVHIWQSMAMFKGKSSFGTWMFRIALNVCLQFKSKHTKNQSRLIKLDSVTIANLWSEDKIEEPNEKLKHLRKCIKNLKEGNKAIISLYLEELPYREISSILGLTENNVAVKIKRIKSKLLNCINEIS</sequence>
<dbReference type="PANTHER" id="PTHR43133:SF45">
    <property type="entry name" value="RNA POLYMERASE ECF-TYPE SIGMA FACTOR"/>
    <property type="match status" value="1"/>
</dbReference>
<evidence type="ECO:0000259" key="6">
    <source>
        <dbReference type="Pfam" id="PF08281"/>
    </source>
</evidence>
<proteinExistence type="inferred from homology"/>
<keyword evidence="8" id="KW-1185">Reference proteome</keyword>
<dbReference type="Gene3D" id="1.10.1740.10">
    <property type="match status" value="1"/>
</dbReference>
<dbReference type="InterPro" id="IPR007627">
    <property type="entry name" value="RNA_pol_sigma70_r2"/>
</dbReference>
<keyword evidence="4" id="KW-0804">Transcription</keyword>
<protein>
    <submittedName>
        <fullName evidence="7">Sigma-70 family RNA polymerase sigma factor</fullName>
    </submittedName>
</protein>
<comment type="similarity">
    <text evidence="1">Belongs to the sigma-70 factor family. ECF subfamily.</text>
</comment>
<accession>A0ABT8WZ34</accession>
<dbReference type="Proteomes" id="UP001176891">
    <property type="component" value="Unassembled WGS sequence"/>
</dbReference>
<dbReference type="InterPro" id="IPR013325">
    <property type="entry name" value="RNA_pol_sigma_r2"/>
</dbReference>
<dbReference type="InterPro" id="IPR013324">
    <property type="entry name" value="RNA_pol_sigma_r3/r4-like"/>
</dbReference>
<evidence type="ECO:0000256" key="3">
    <source>
        <dbReference type="ARBA" id="ARBA00023082"/>
    </source>
</evidence>
<evidence type="ECO:0000313" key="8">
    <source>
        <dbReference type="Proteomes" id="UP001176891"/>
    </source>
</evidence>
<keyword evidence="3" id="KW-0731">Sigma factor</keyword>
<feature type="domain" description="RNA polymerase sigma-70 region 2" evidence="5">
    <location>
        <begin position="14"/>
        <end position="78"/>
    </location>
</feature>
<organism evidence="7 8">
    <name type="scientific">Flavivirga amylovorans</name>
    <dbReference type="NCBI Taxonomy" id="870486"/>
    <lineage>
        <taxon>Bacteria</taxon>
        <taxon>Pseudomonadati</taxon>
        <taxon>Bacteroidota</taxon>
        <taxon>Flavobacteriia</taxon>
        <taxon>Flavobacteriales</taxon>
        <taxon>Flavobacteriaceae</taxon>
        <taxon>Flavivirga</taxon>
    </lineage>
</organism>
<dbReference type="Pfam" id="PF08281">
    <property type="entry name" value="Sigma70_r4_2"/>
    <property type="match status" value="1"/>
</dbReference>
<dbReference type="Gene3D" id="1.10.10.10">
    <property type="entry name" value="Winged helix-like DNA-binding domain superfamily/Winged helix DNA-binding domain"/>
    <property type="match status" value="1"/>
</dbReference>
<comment type="caution">
    <text evidence="7">The sequence shown here is derived from an EMBL/GenBank/DDBJ whole genome shotgun (WGS) entry which is preliminary data.</text>
</comment>
<evidence type="ECO:0000256" key="2">
    <source>
        <dbReference type="ARBA" id="ARBA00023015"/>
    </source>
</evidence>
<dbReference type="InterPro" id="IPR036388">
    <property type="entry name" value="WH-like_DNA-bd_sf"/>
</dbReference>
<evidence type="ECO:0000256" key="4">
    <source>
        <dbReference type="ARBA" id="ARBA00023163"/>
    </source>
</evidence>
<dbReference type="InterPro" id="IPR014284">
    <property type="entry name" value="RNA_pol_sigma-70_dom"/>
</dbReference>
<evidence type="ECO:0000313" key="7">
    <source>
        <dbReference type="EMBL" id="MDO5986931.1"/>
    </source>
</evidence>
<dbReference type="PANTHER" id="PTHR43133">
    <property type="entry name" value="RNA POLYMERASE ECF-TYPE SIGMA FACTO"/>
    <property type="match status" value="1"/>
</dbReference>
<evidence type="ECO:0000256" key="1">
    <source>
        <dbReference type="ARBA" id="ARBA00010641"/>
    </source>
</evidence>
<dbReference type="SUPFAM" id="SSF88659">
    <property type="entry name" value="Sigma3 and sigma4 domains of RNA polymerase sigma factors"/>
    <property type="match status" value="1"/>
</dbReference>
<feature type="domain" description="RNA polymerase sigma factor 70 region 4 type 2" evidence="6">
    <location>
        <begin position="111"/>
        <end position="160"/>
    </location>
</feature>
<dbReference type="Pfam" id="PF04542">
    <property type="entry name" value="Sigma70_r2"/>
    <property type="match status" value="1"/>
</dbReference>
<dbReference type="InterPro" id="IPR039425">
    <property type="entry name" value="RNA_pol_sigma-70-like"/>
</dbReference>
<evidence type="ECO:0000259" key="5">
    <source>
        <dbReference type="Pfam" id="PF04542"/>
    </source>
</evidence>
<reference evidence="7" key="1">
    <citation type="submission" date="2023-07" db="EMBL/GenBank/DDBJ databases">
        <title>Two novel species in the genus Flavivirga.</title>
        <authorList>
            <person name="Kwon K."/>
        </authorList>
    </citation>
    <scope>NUCLEOTIDE SEQUENCE</scope>
    <source>
        <strain evidence="7">KACC 14157</strain>
    </source>
</reference>
<dbReference type="RefSeq" id="WP_303281476.1">
    <property type="nucleotide sequence ID" value="NZ_BAABCZ010000005.1"/>
</dbReference>
<dbReference type="SUPFAM" id="SSF88946">
    <property type="entry name" value="Sigma2 domain of RNA polymerase sigma factors"/>
    <property type="match status" value="1"/>
</dbReference>
<name>A0ABT8WZ34_9FLAO</name>
<dbReference type="InterPro" id="IPR013249">
    <property type="entry name" value="RNA_pol_sigma70_r4_t2"/>
</dbReference>
<dbReference type="NCBIfam" id="TIGR02937">
    <property type="entry name" value="sigma70-ECF"/>
    <property type="match status" value="1"/>
</dbReference>
<keyword evidence="2" id="KW-0805">Transcription regulation</keyword>